<feature type="region of interest" description="Disordered" evidence="1">
    <location>
        <begin position="1"/>
        <end position="25"/>
    </location>
</feature>
<organism evidence="2 3">
    <name type="scientific">Gigaspora margarita</name>
    <dbReference type="NCBI Taxonomy" id="4874"/>
    <lineage>
        <taxon>Eukaryota</taxon>
        <taxon>Fungi</taxon>
        <taxon>Fungi incertae sedis</taxon>
        <taxon>Mucoromycota</taxon>
        <taxon>Glomeromycotina</taxon>
        <taxon>Glomeromycetes</taxon>
        <taxon>Diversisporales</taxon>
        <taxon>Gigasporaceae</taxon>
        <taxon>Gigaspora</taxon>
    </lineage>
</organism>
<dbReference type="AlphaFoldDB" id="A0A8H3WW90"/>
<evidence type="ECO:0000313" key="2">
    <source>
        <dbReference type="EMBL" id="KAF0356605.1"/>
    </source>
</evidence>
<name>A0A8H3WW90_GIGMA</name>
<protein>
    <submittedName>
        <fullName evidence="2">Uncharacterized protein</fullName>
    </submittedName>
</protein>
<sequence length="108" mass="12679">MKHLVKNNDENDEEKNYRKEKPLEESLHQKWNRRFQISYKKMDDLHKPDRKAIQNIKHAENGELVKLKVGDVTECMDIIEAIDSEIAHHLFDPGGSICPNILCRSKEI</sequence>
<comment type="caution">
    <text evidence="2">The sequence shown here is derived from an EMBL/GenBank/DDBJ whole genome shotgun (WGS) entry which is preliminary data.</text>
</comment>
<evidence type="ECO:0000256" key="1">
    <source>
        <dbReference type="SAM" id="MobiDB-lite"/>
    </source>
</evidence>
<accession>A0A8H3WW90</accession>
<evidence type="ECO:0000313" key="3">
    <source>
        <dbReference type="Proteomes" id="UP000439903"/>
    </source>
</evidence>
<gene>
    <name evidence="2" type="ORF">F8M41_014722</name>
</gene>
<reference evidence="2 3" key="1">
    <citation type="journal article" date="2019" name="Environ. Microbiol.">
        <title>At the nexus of three kingdoms: the genome of the mycorrhizal fungus Gigaspora margarita provides insights into plant, endobacterial and fungal interactions.</title>
        <authorList>
            <person name="Venice F."/>
            <person name="Ghignone S."/>
            <person name="Salvioli di Fossalunga A."/>
            <person name="Amselem J."/>
            <person name="Novero M."/>
            <person name="Xianan X."/>
            <person name="Sedzielewska Toro K."/>
            <person name="Morin E."/>
            <person name="Lipzen A."/>
            <person name="Grigoriev I.V."/>
            <person name="Henrissat B."/>
            <person name="Martin F.M."/>
            <person name="Bonfante P."/>
        </authorList>
    </citation>
    <scope>NUCLEOTIDE SEQUENCE [LARGE SCALE GENOMIC DNA]</scope>
    <source>
        <strain evidence="2 3">BEG34</strain>
    </source>
</reference>
<dbReference type="EMBL" id="WTPW01003022">
    <property type="protein sequence ID" value="KAF0356605.1"/>
    <property type="molecule type" value="Genomic_DNA"/>
</dbReference>
<proteinExistence type="predicted"/>
<dbReference type="Proteomes" id="UP000439903">
    <property type="component" value="Unassembled WGS sequence"/>
</dbReference>
<keyword evidence="3" id="KW-1185">Reference proteome</keyword>